<feature type="compositionally biased region" description="Low complexity" evidence="7">
    <location>
        <begin position="539"/>
        <end position="552"/>
    </location>
</feature>
<protein>
    <recommendedName>
        <fullName evidence="9">Major facilitator superfamily (MFS) profile domain-containing protein</fullName>
    </recommendedName>
</protein>
<dbReference type="FunFam" id="1.20.1720.10:FF:000009">
    <property type="entry name" value="MFS multidrug transporter"/>
    <property type="match status" value="1"/>
</dbReference>
<dbReference type="GO" id="GO:0005886">
    <property type="term" value="C:plasma membrane"/>
    <property type="evidence" value="ECO:0007669"/>
    <property type="project" value="TreeGrafter"/>
</dbReference>
<feature type="transmembrane region" description="Helical" evidence="8">
    <location>
        <begin position="199"/>
        <end position="218"/>
    </location>
</feature>
<evidence type="ECO:0000256" key="5">
    <source>
        <dbReference type="ARBA" id="ARBA00023136"/>
    </source>
</evidence>
<feature type="transmembrane region" description="Helical" evidence="8">
    <location>
        <begin position="168"/>
        <end position="187"/>
    </location>
</feature>
<evidence type="ECO:0000259" key="9">
    <source>
        <dbReference type="PROSITE" id="PS50850"/>
    </source>
</evidence>
<evidence type="ECO:0000256" key="4">
    <source>
        <dbReference type="ARBA" id="ARBA00022989"/>
    </source>
</evidence>
<dbReference type="PANTHER" id="PTHR23502">
    <property type="entry name" value="MAJOR FACILITATOR SUPERFAMILY"/>
    <property type="match status" value="1"/>
</dbReference>
<sequence>MIGKKSSLEHVVVSPDIEEPQSSETLDLELKYTLSKKEKWFIVALISLISFFSPFTANIYFPAIPTMARAFNKSIELINLTVTAFVILQGTAPMVWGTLSDNLGRRPIAGACLLILMLSCIGIALTPTSAYWLLLVLRCLQAAGSAPTLALGAGVISDISTPAERGGFYGVFALGPMAGPALGPVLGGALARALGWRSIFWFLCIAVAICLVILITLLPETLPSRQKSQSRSLKLLYNPLIPIIGRKNRTSQLSSNRNTSQSPPHKPRFQNPLRLLLKKNIVLTLLMNSSAFSVFFAIVTSLSTLFERTYPFLNELTIGLCFLATGGSMALGTGIIGRFLDWRYQVEKRQLRKKLEEALGEAELERKLKEEDVKDVDKLVEFPLERARLKYLAEATVILGICSMGHGWCLQQRVMIAGPLVLQVIIGLISMAIMNSTTTLLIDQAPGQGSSVSACSNLFRCTSAAVIVTIVQPIINAIGVGWTYVLFAIYVFVSIPCAYVLIKFGPRWRAKERERIIGPSTSQPESDPSACGDEKRISDSFPSSSPVSLISPNVESKELGEVLQEKREEYHNLK</sequence>
<feature type="transmembrane region" description="Helical" evidence="8">
    <location>
        <begin position="420"/>
        <end position="442"/>
    </location>
</feature>
<dbReference type="Gene3D" id="1.20.1250.20">
    <property type="entry name" value="MFS general substrate transporter like domains"/>
    <property type="match status" value="1"/>
</dbReference>
<feature type="transmembrane region" description="Helical" evidence="8">
    <location>
        <begin position="281"/>
        <end position="304"/>
    </location>
</feature>
<comment type="caution">
    <text evidence="10">The sequence shown here is derived from an EMBL/GenBank/DDBJ whole genome shotgun (WGS) entry which is preliminary data.</text>
</comment>
<evidence type="ECO:0000256" key="8">
    <source>
        <dbReference type="SAM" id="Phobius"/>
    </source>
</evidence>
<keyword evidence="3 8" id="KW-0812">Transmembrane</keyword>
<feature type="transmembrane region" description="Helical" evidence="8">
    <location>
        <begin position="108"/>
        <end position="125"/>
    </location>
</feature>
<name>A0A8H7F5H1_AGABI</name>
<feature type="transmembrane region" description="Helical" evidence="8">
    <location>
        <begin position="40"/>
        <end position="61"/>
    </location>
</feature>
<evidence type="ECO:0000256" key="7">
    <source>
        <dbReference type="SAM" id="MobiDB-lite"/>
    </source>
</evidence>
<keyword evidence="6" id="KW-0175">Coiled coil</keyword>
<dbReference type="GO" id="GO:0022857">
    <property type="term" value="F:transmembrane transporter activity"/>
    <property type="evidence" value="ECO:0007669"/>
    <property type="project" value="InterPro"/>
</dbReference>
<evidence type="ECO:0000256" key="6">
    <source>
        <dbReference type="SAM" id="Coils"/>
    </source>
</evidence>
<dbReference type="InterPro" id="IPR036259">
    <property type="entry name" value="MFS_trans_sf"/>
</dbReference>
<evidence type="ECO:0000256" key="2">
    <source>
        <dbReference type="ARBA" id="ARBA00022448"/>
    </source>
</evidence>
<dbReference type="CDD" id="cd17323">
    <property type="entry name" value="MFS_Tpo1_MDR_like"/>
    <property type="match status" value="1"/>
</dbReference>
<reference evidence="10 11" key="1">
    <citation type="journal article" name="Sci. Rep.">
        <title>Telomere-to-telomere assembled and centromere annotated genomes of the two main subspecies of the button mushroom Agaricus bisporus reveal especially polymorphic chromosome ends.</title>
        <authorList>
            <person name="Sonnenberg A.S.M."/>
            <person name="Sedaghat-Telgerd N."/>
            <person name="Lavrijssen B."/>
            <person name="Ohm R.A."/>
            <person name="Hendrickx P.M."/>
            <person name="Scholtmeijer K."/>
            <person name="Baars J.J.P."/>
            <person name="van Peer A."/>
        </authorList>
    </citation>
    <scope>NUCLEOTIDE SEQUENCE [LARGE SCALE GENOMIC DNA]</scope>
    <source>
        <strain evidence="10 11">H119_p4</strain>
    </source>
</reference>
<dbReference type="PROSITE" id="PS50850">
    <property type="entry name" value="MFS"/>
    <property type="match status" value="1"/>
</dbReference>
<dbReference type="InterPro" id="IPR011701">
    <property type="entry name" value="MFS"/>
</dbReference>
<comment type="subcellular location">
    <subcellularLocation>
        <location evidence="1">Membrane</location>
        <topology evidence="1">Multi-pass membrane protein</topology>
    </subcellularLocation>
</comment>
<dbReference type="Proteomes" id="UP000629468">
    <property type="component" value="Unassembled WGS sequence"/>
</dbReference>
<evidence type="ECO:0000256" key="3">
    <source>
        <dbReference type="ARBA" id="ARBA00022692"/>
    </source>
</evidence>
<evidence type="ECO:0000313" key="11">
    <source>
        <dbReference type="Proteomes" id="UP000629468"/>
    </source>
</evidence>
<feature type="transmembrane region" description="Helical" evidence="8">
    <location>
        <begin position="77"/>
        <end position="96"/>
    </location>
</feature>
<keyword evidence="5 8" id="KW-0472">Membrane</keyword>
<keyword evidence="2" id="KW-0813">Transport</keyword>
<dbReference type="EMBL" id="JABXXO010000005">
    <property type="protein sequence ID" value="KAF7777709.1"/>
    <property type="molecule type" value="Genomic_DNA"/>
</dbReference>
<evidence type="ECO:0000313" key="10">
    <source>
        <dbReference type="EMBL" id="KAF7777709.1"/>
    </source>
</evidence>
<keyword evidence="4 8" id="KW-1133">Transmembrane helix</keyword>
<gene>
    <name evidence="10" type="ORF">Agabi119p4_3781</name>
</gene>
<accession>A0A8H7F5H1</accession>
<feature type="transmembrane region" description="Helical" evidence="8">
    <location>
        <begin position="316"/>
        <end position="340"/>
    </location>
</feature>
<dbReference type="Pfam" id="PF07690">
    <property type="entry name" value="MFS_1"/>
    <property type="match status" value="1"/>
</dbReference>
<feature type="coiled-coil region" evidence="6">
    <location>
        <begin position="345"/>
        <end position="372"/>
    </location>
</feature>
<feature type="domain" description="Major facilitator superfamily (MFS) profile" evidence="9">
    <location>
        <begin position="42"/>
        <end position="506"/>
    </location>
</feature>
<feature type="region of interest" description="Disordered" evidence="7">
    <location>
        <begin position="515"/>
        <end position="553"/>
    </location>
</feature>
<organism evidence="10 11">
    <name type="scientific">Agaricus bisporus var. burnettii</name>
    <dbReference type="NCBI Taxonomy" id="192524"/>
    <lineage>
        <taxon>Eukaryota</taxon>
        <taxon>Fungi</taxon>
        <taxon>Dikarya</taxon>
        <taxon>Basidiomycota</taxon>
        <taxon>Agaricomycotina</taxon>
        <taxon>Agaricomycetes</taxon>
        <taxon>Agaricomycetidae</taxon>
        <taxon>Agaricales</taxon>
        <taxon>Agaricineae</taxon>
        <taxon>Agaricaceae</taxon>
        <taxon>Agaricus</taxon>
    </lineage>
</organism>
<dbReference type="PANTHER" id="PTHR23502:SF51">
    <property type="entry name" value="QUINIDINE RESISTANCE PROTEIN 1-RELATED"/>
    <property type="match status" value="1"/>
</dbReference>
<feature type="transmembrane region" description="Helical" evidence="8">
    <location>
        <begin position="481"/>
        <end position="502"/>
    </location>
</feature>
<evidence type="ECO:0000256" key="1">
    <source>
        <dbReference type="ARBA" id="ARBA00004141"/>
    </source>
</evidence>
<dbReference type="AlphaFoldDB" id="A0A8H7F5H1"/>
<dbReference type="SUPFAM" id="SSF103473">
    <property type="entry name" value="MFS general substrate transporter"/>
    <property type="match status" value="1"/>
</dbReference>
<dbReference type="InterPro" id="IPR020846">
    <property type="entry name" value="MFS_dom"/>
</dbReference>
<proteinExistence type="predicted"/>